<organism evidence="3 4">
    <name type="scientific">Micromonospora orduensis</name>
    <dbReference type="NCBI Taxonomy" id="1420891"/>
    <lineage>
        <taxon>Bacteria</taxon>
        <taxon>Bacillati</taxon>
        <taxon>Actinomycetota</taxon>
        <taxon>Actinomycetes</taxon>
        <taxon>Micromonosporales</taxon>
        <taxon>Micromonosporaceae</taxon>
        <taxon>Micromonospora</taxon>
    </lineage>
</organism>
<evidence type="ECO:0000313" key="4">
    <source>
        <dbReference type="Proteomes" id="UP000306145"/>
    </source>
</evidence>
<gene>
    <name evidence="3" type="ORF">FHG89_22140</name>
</gene>
<evidence type="ECO:0000259" key="2">
    <source>
        <dbReference type="PROSITE" id="PS50213"/>
    </source>
</evidence>
<dbReference type="PROSITE" id="PS50213">
    <property type="entry name" value="FAS1"/>
    <property type="match status" value="1"/>
</dbReference>
<name>A0A5C4QIP7_9ACTN</name>
<dbReference type="SMART" id="SM00554">
    <property type="entry name" value="FAS1"/>
    <property type="match status" value="1"/>
</dbReference>
<accession>A0A5C4QIP7</accession>
<dbReference type="SUPFAM" id="SSF82153">
    <property type="entry name" value="FAS1 domain"/>
    <property type="match status" value="1"/>
</dbReference>
<feature type="signal peptide" evidence="1">
    <location>
        <begin position="1"/>
        <end position="42"/>
    </location>
</feature>
<dbReference type="Pfam" id="PF02469">
    <property type="entry name" value="Fasciclin"/>
    <property type="match status" value="1"/>
</dbReference>
<proteinExistence type="predicted"/>
<comment type="caution">
    <text evidence="3">The sequence shown here is derived from an EMBL/GenBank/DDBJ whole genome shotgun (WGS) entry which is preliminary data.</text>
</comment>
<feature type="domain" description="FAS1" evidence="2">
    <location>
        <begin position="65"/>
        <end position="231"/>
    </location>
</feature>
<sequence length="237" mass="25173">MDRDETSRIRASTKGPLMKIARLAARMAVGAMATALATTAVAVPAASANGKAKPLGTTSLAQVLTKDTSGFDRNSRDFDVLTAAVLAVLEAKPNSPVKVLTDGTVAVTAFIPTDAAFQQLVREITDSRKLPSESAAFAAVAGLGIDTVENVLLYHVVPGATIDRKTAVRADGTDLTTALGSTIEVDVRTYLYIFRQVRLIDADTTDRNARVVTFDVNKGNRQIAHAVDRVLRPIDLP</sequence>
<dbReference type="InterPro" id="IPR036378">
    <property type="entry name" value="FAS1_dom_sf"/>
</dbReference>
<keyword evidence="1" id="KW-0732">Signal</keyword>
<feature type="chain" id="PRO_5039358179" evidence="1">
    <location>
        <begin position="43"/>
        <end position="237"/>
    </location>
</feature>
<dbReference type="Proteomes" id="UP000306145">
    <property type="component" value="Unassembled WGS sequence"/>
</dbReference>
<reference evidence="3 4" key="1">
    <citation type="submission" date="2019-06" db="EMBL/GenBank/DDBJ databases">
        <title>Micromonospora ordensis sp. nov., isolated from deep marine sediment.</title>
        <authorList>
            <person name="Veyisoglu A."/>
            <person name="Carro L."/>
            <person name="Klenk H.-P."/>
            <person name="Sahin N."/>
        </authorList>
    </citation>
    <scope>NUCLEOTIDE SEQUENCE [LARGE SCALE GENOMIC DNA]</scope>
    <source>
        <strain evidence="3 4">S2509</strain>
    </source>
</reference>
<keyword evidence="4" id="KW-1185">Reference proteome</keyword>
<dbReference type="OrthoDB" id="3370067at2"/>
<protein>
    <submittedName>
        <fullName evidence="3">Fasciclin domain-containing protein</fullName>
    </submittedName>
</protein>
<evidence type="ECO:0000256" key="1">
    <source>
        <dbReference type="SAM" id="SignalP"/>
    </source>
</evidence>
<dbReference type="EMBL" id="VDFY01000191">
    <property type="protein sequence ID" value="TNH26004.1"/>
    <property type="molecule type" value="Genomic_DNA"/>
</dbReference>
<dbReference type="Gene3D" id="2.30.180.10">
    <property type="entry name" value="FAS1 domain"/>
    <property type="match status" value="1"/>
</dbReference>
<evidence type="ECO:0000313" key="3">
    <source>
        <dbReference type="EMBL" id="TNH26004.1"/>
    </source>
</evidence>
<dbReference type="AlphaFoldDB" id="A0A5C4QIP7"/>
<dbReference type="InterPro" id="IPR000782">
    <property type="entry name" value="FAS1_domain"/>
</dbReference>